<feature type="chain" id="PRO_5032394964" description="DUF4168 domain-containing protein" evidence="2">
    <location>
        <begin position="26"/>
        <end position="140"/>
    </location>
</feature>
<gene>
    <name evidence="4" type="ORF">FHR23_000145</name>
</gene>
<evidence type="ECO:0000259" key="3">
    <source>
        <dbReference type="Pfam" id="PF13767"/>
    </source>
</evidence>
<name>A0A840YUC6_9SPHN</name>
<dbReference type="Pfam" id="PF13767">
    <property type="entry name" value="DUF4168"/>
    <property type="match status" value="1"/>
</dbReference>
<protein>
    <recommendedName>
        <fullName evidence="3">DUF4168 domain-containing protein</fullName>
    </recommendedName>
</protein>
<evidence type="ECO:0000313" key="4">
    <source>
        <dbReference type="EMBL" id="MBB5717238.1"/>
    </source>
</evidence>
<accession>A0A840YUC6</accession>
<dbReference type="Proteomes" id="UP000554342">
    <property type="component" value="Unassembled WGS sequence"/>
</dbReference>
<sequence length="140" mass="14059">MTSMNFIGKSALAIAMVGAASVASAQTTPAPAAPATPAAPSAADTAPVAPVTDQEVSEFASAVLKVQDVQKDTTIPATDKQTKMRAVISASGLTPERFNEIGSKVRTDQTLMARVQKAIVAQRSSTPAPAAPAPSAGGAQ</sequence>
<feature type="domain" description="DUF4168" evidence="3">
    <location>
        <begin position="79"/>
        <end position="115"/>
    </location>
</feature>
<proteinExistence type="predicted"/>
<comment type="caution">
    <text evidence="4">The sequence shown here is derived from an EMBL/GenBank/DDBJ whole genome shotgun (WGS) entry which is preliminary data.</text>
</comment>
<feature type="region of interest" description="Disordered" evidence="1">
    <location>
        <begin position="29"/>
        <end position="52"/>
    </location>
</feature>
<organism evidence="4 5">
    <name type="scientific">Stakelama sediminis</name>
    <dbReference type="NCBI Taxonomy" id="463200"/>
    <lineage>
        <taxon>Bacteria</taxon>
        <taxon>Pseudomonadati</taxon>
        <taxon>Pseudomonadota</taxon>
        <taxon>Alphaproteobacteria</taxon>
        <taxon>Sphingomonadales</taxon>
        <taxon>Sphingomonadaceae</taxon>
        <taxon>Stakelama</taxon>
    </lineage>
</organism>
<dbReference type="EMBL" id="JACIJI010000001">
    <property type="protein sequence ID" value="MBB5717238.1"/>
    <property type="molecule type" value="Genomic_DNA"/>
</dbReference>
<keyword evidence="2" id="KW-0732">Signal</keyword>
<keyword evidence="5" id="KW-1185">Reference proteome</keyword>
<dbReference type="InterPro" id="IPR025433">
    <property type="entry name" value="DUF4168"/>
</dbReference>
<feature type="signal peptide" evidence="2">
    <location>
        <begin position="1"/>
        <end position="25"/>
    </location>
</feature>
<evidence type="ECO:0000256" key="2">
    <source>
        <dbReference type="SAM" id="SignalP"/>
    </source>
</evidence>
<reference evidence="4 5" key="1">
    <citation type="submission" date="2020-08" db="EMBL/GenBank/DDBJ databases">
        <title>Genomic Encyclopedia of Type Strains, Phase IV (KMG-IV): sequencing the most valuable type-strain genomes for metagenomic binning, comparative biology and taxonomic classification.</title>
        <authorList>
            <person name="Goeker M."/>
        </authorList>
    </citation>
    <scope>NUCLEOTIDE SEQUENCE [LARGE SCALE GENOMIC DNA]</scope>
    <source>
        <strain evidence="4 5">DSM 27203</strain>
    </source>
</reference>
<dbReference type="AlphaFoldDB" id="A0A840YUC6"/>
<evidence type="ECO:0000256" key="1">
    <source>
        <dbReference type="SAM" id="MobiDB-lite"/>
    </source>
</evidence>
<evidence type="ECO:0000313" key="5">
    <source>
        <dbReference type="Proteomes" id="UP000554342"/>
    </source>
</evidence>
<dbReference type="RefSeq" id="WP_184001034.1">
    <property type="nucleotide sequence ID" value="NZ_BAABIF010000004.1"/>
</dbReference>